<comment type="caution">
    <text evidence="2">The sequence shown here is derived from an EMBL/GenBank/DDBJ whole genome shotgun (WGS) entry which is preliminary data.</text>
</comment>
<accession>F0EI35</accession>
<feature type="transmembrane region" description="Helical" evidence="1">
    <location>
        <begin position="20"/>
        <end position="45"/>
    </location>
</feature>
<evidence type="ECO:0000256" key="1">
    <source>
        <dbReference type="SAM" id="Phobius"/>
    </source>
</evidence>
<dbReference type="EMBL" id="AEWT01000009">
    <property type="protein sequence ID" value="EGC70343.1"/>
    <property type="molecule type" value="Genomic_DNA"/>
</dbReference>
<evidence type="ECO:0000313" key="3">
    <source>
        <dbReference type="Proteomes" id="UP000004835"/>
    </source>
</evidence>
<evidence type="ECO:0000313" key="2">
    <source>
        <dbReference type="EMBL" id="EGC70343.1"/>
    </source>
</evidence>
<feature type="transmembrane region" description="Helical" evidence="1">
    <location>
        <begin position="51"/>
        <end position="77"/>
    </location>
</feature>
<keyword evidence="1" id="KW-1133">Transmembrane helix</keyword>
<keyword evidence="1" id="KW-0812">Transmembrane</keyword>
<gene>
    <name evidence="2" type="ORF">HMPREF9087_1077</name>
</gene>
<reference evidence="2 3" key="1">
    <citation type="submission" date="2011-01" db="EMBL/GenBank/DDBJ databases">
        <authorList>
            <person name="Muzny D."/>
            <person name="Qin X."/>
            <person name="Deng J."/>
            <person name="Jiang H."/>
            <person name="Liu Y."/>
            <person name="Qu J."/>
            <person name="Song X.-Z."/>
            <person name="Zhang L."/>
            <person name="Thornton R."/>
            <person name="Coyle M."/>
            <person name="Francisco L."/>
            <person name="Jackson L."/>
            <person name="Javaid M."/>
            <person name="Korchina V."/>
            <person name="Kovar C."/>
            <person name="Mata R."/>
            <person name="Mathew T."/>
            <person name="Ngo R."/>
            <person name="Nguyen L."/>
            <person name="Nguyen N."/>
            <person name="Okwuonu G."/>
            <person name="Ongeri F."/>
            <person name="Pham C."/>
            <person name="Simmons D."/>
            <person name="Wilczek-Boney K."/>
            <person name="Hale W."/>
            <person name="Jakkamsetti A."/>
            <person name="Pham P."/>
            <person name="Ruth R."/>
            <person name="San Lucas F."/>
            <person name="Warren J."/>
            <person name="Zhang J."/>
            <person name="Zhao Z."/>
            <person name="Zhou C."/>
            <person name="Zhu D."/>
            <person name="Lee S."/>
            <person name="Bess C."/>
            <person name="Blankenburg K."/>
            <person name="Forbes L."/>
            <person name="Fu Q."/>
            <person name="Gubbala S."/>
            <person name="Hirani K."/>
            <person name="Jayaseelan J.C."/>
            <person name="Lara F."/>
            <person name="Munidasa M."/>
            <person name="Palculict T."/>
            <person name="Patil S."/>
            <person name="Pu L.-L."/>
            <person name="Saada N."/>
            <person name="Tang L."/>
            <person name="Weissenberger G."/>
            <person name="Zhu Y."/>
            <person name="Hemphill L."/>
            <person name="Shang Y."/>
            <person name="Youmans B."/>
            <person name="Ayvaz T."/>
            <person name="Ross M."/>
            <person name="Santibanez J."/>
            <person name="Aqrawi P."/>
            <person name="Gross S."/>
            <person name="Joshi V."/>
            <person name="Fowler G."/>
            <person name="Nazareth L."/>
            <person name="Reid J."/>
            <person name="Worley K."/>
            <person name="Petrosino J."/>
            <person name="Highlander S."/>
            <person name="Gibbs R."/>
        </authorList>
    </citation>
    <scope>NUCLEOTIDE SEQUENCE [LARGE SCALE GENOMIC DNA]</scope>
    <source>
        <strain evidence="2 3">ATCC 12755</strain>
    </source>
</reference>
<sequence length="102" mass="11994">MRKTSLIERNAMTRKNKQHFLLLTALSVGHLLFSTTGYPFLFAYFNSHDYAALFATALAILRVAFLLWIALWGYLALKEHPRSSWLYLTLFFINLIVPYFFR</sequence>
<dbReference type="AlphaFoldDB" id="F0EI35"/>
<protein>
    <submittedName>
        <fullName evidence="2">Uncharacterized protein</fullName>
    </submittedName>
</protein>
<name>F0EI35_ENTCA</name>
<dbReference type="Proteomes" id="UP000004835">
    <property type="component" value="Unassembled WGS sequence"/>
</dbReference>
<organism evidence="2 3">
    <name type="scientific">Enterococcus casseliflavus ATCC 12755</name>
    <dbReference type="NCBI Taxonomy" id="888066"/>
    <lineage>
        <taxon>Bacteria</taxon>
        <taxon>Bacillati</taxon>
        <taxon>Bacillota</taxon>
        <taxon>Bacilli</taxon>
        <taxon>Lactobacillales</taxon>
        <taxon>Enterococcaceae</taxon>
        <taxon>Enterococcus</taxon>
    </lineage>
</organism>
<keyword evidence="1" id="KW-0472">Membrane</keyword>
<dbReference type="HOGENOM" id="CLU_187513_0_0_9"/>
<feature type="transmembrane region" description="Helical" evidence="1">
    <location>
        <begin position="84"/>
        <end position="101"/>
    </location>
</feature>
<proteinExistence type="predicted"/>